<dbReference type="EMBL" id="UAPV01000001">
    <property type="protein sequence ID" value="SPT69831.1"/>
    <property type="molecule type" value="Genomic_DNA"/>
</dbReference>
<feature type="domain" description="Pterin-binding" evidence="10">
    <location>
        <begin position="15"/>
        <end position="268"/>
    </location>
</feature>
<dbReference type="PROSITE" id="PS00793">
    <property type="entry name" value="DHPS_2"/>
    <property type="match status" value="1"/>
</dbReference>
<dbReference type="UniPathway" id="UPA00077">
    <property type="reaction ID" value="UER00156"/>
</dbReference>
<dbReference type="EC" id="2.5.1.15" evidence="4 9"/>
<dbReference type="PROSITE" id="PS50972">
    <property type="entry name" value="PTERIN_BINDING"/>
    <property type="match status" value="1"/>
</dbReference>
<dbReference type="Proteomes" id="UP000250086">
    <property type="component" value="Unassembled WGS sequence"/>
</dbReference>
<comment type="catalytic activity">
    <reaction evidence="1">
        <text>(7,8-dihydropterin-6-yl)methyl diphosphate + 4-aminobenzoate = 7,8-dihydropteroate + diphosphate</text>
        <dbReference type="Rhea" id="RHEA:19949"/>
        <dbReference type="ChEBI" id="CHEBI:17836"/>
        <dbReference type="ChEBI" id="CHEBI:17839"/>
        <dbReference type="ChEBI" id="CHEBI:33019"/>
        <dbReference type="ChEBI" id="CHEBI:72950"/>
        <dbReference type="EC" id="2.5.1.15"/>
    </reaction>
</comment>
<comment type="cofactor">
    <cofactor evidence="2 9">
        <name>Mg(2+)</name>
        <dbReference type="ChEBI" id="CHEBI:18420"/>
    </cofactor>
</comment>
<evidence type="ECO:0000256" key="9">
    <source>
        <dbReference type="RuleBase" id="RU361205"/>
    </source>
</evidence>
<dbReference type="GO" id="GO:0004156">
    <property type="term" value="F:dihydropteroate synthase activity"/>
    <property type="evidence" value="ECO:0007669"/>
    <property type="project" value="UniProtKB-EC"/>
</dbReference>
<evidence type="ECO:0000256" key="8">
    <source>
        <dbReference type="ARBA" id="ARBA00022909"/>
    </source>
</evidence>
<accession>A0A2X0WWD5</accession>
<protein>
    <recommendedName>
        <fullName evidence="4 9">Dihydropteroate synthase</fullName>
        <shortName evidence="9">DHPS</shortName>
        <ecNumber evidence="4 9">2.5.1.15</ecNumber>
    </recommendedName>
    <alternativeName>
        <fullName evidence="9">Dihydropteroate pyrophosphorylase</fullName>
    </alternativeName>
</protein>
<dbReference type="PANTHER" id="PTHR20941:SF1">
    <property type="entry name" value="FOLIC ACID SYNTHESIS PROTEIN FOL1"/>
    <property type="match status" value="1"/>
</dbReference>
<dbReference type="Gene3D" id="3.20.20.20">
    <property type="entry name" value="Dihydropteroate synthase-like"/>
    <property type="match status" value="1"/>
</dbReference>
<dbReference type="NCBIfam" id="TIGR01496">
    <property type="entry name" value="DHPS"/>
    <property type="match status" value="1"/>
</dbReference>
<dbReference type="InterPro" id="IPR000489">
    <property type="entry name" value="Pterin-binding_dom"/>
</dbReference>
<dbReference type="InterPro" id="IPR011005">
    <property type="entry name" value="Dihydropteroate_synth-like_sf"/>
</dbReference>
<evidence type="ECO:0000256" key="7">
    <source>
        <dbReference type="ARBA" id="ARBA00022842"/>
    </source>
</evidence>
<dbReference type="PROSITE" id="PS00792">
    <property type="entry name" value="DHPS_1"/>
    <property type="match status" value="1"/>
</dbReference>
<evidence type="ECO:0000313" key="12">
    <source>
        <dbReference type="Proteomes" id="UP000250086"/>
    </source>
</evidence>
<keyword evidence="6 9" id="KW-0479">Metal-binding</keyword>
<dbReference type="GO" id="GO:0046656">
    <property type="term" value="P:folic acid biosynthetic process"/>
    <property type="evidence" value="ECO:0007669"/>
    <property type="project" value="UniProtKB-KW"/>
</dbReference>
<gene>
    <name evidence="11" type="primary">folP_1</name>
    <name evidence="11" type="ORF">NCTC13093_01218</name>
</gene>
<evidence type="ECO:0000313" key="11">
    <source>
        <dbReference type="EMBL" id="SPT69831.1"/>
    </source>
</evidence>
<dbReference type="InterPro" id="IPR006390">
    <property type="entry name" value="DHP_synth_dom"/>
</dbReference>
<proteinExistence type="inferred from homology"/>
<comment type="function">
    <text evidence="9">Catalyzes the condensation of para-aminobenzoate (pABA) with 6-hydroxymethyl-7,8-dihydropterin diphosphate (DHPt-PP) to form 7,8-dihydropteroate (H2Pte), the immediate precursor of folate derivatives.</text>
</comment>
<keyword evidence="5 9" id="KW-0808">Transferase</keyword>
<dbReference type="GO" id="GO:0046654">
    <property type="term" value="P:tetrahydrofolate biosynthetic process"/>
    <property type="evidence" value="ECO:0007669"/>
    <property type="project" value="UniProtKB-UniPathway"/>
</dbReference>
<dbReference type="PANTHER" id="PTHR20941">
    <property type="entry name" value="FOLATE SYNTHESIS PROTEINS"/>
    <property type="match status" value="1"/>
</dbReference>
<keyword evidence="7 9" id="KW-0460">Magnesium</keyword>
<evidence type="ECO:0000259" key="10">
    <source>
        <dbReference type="PROSITE" id="PS50972"/>
    </source>
</evidence>
<comment type="similarity">
    <text evidence="9">Belongs to the DHPS family.</text>
</comment>
<dbReference type="GO" id="GO:0005829">
    <property type="term" value="C:cytosol"/>
    <property type="evidence" value="ECO:0007669"/>
    <property type="project" value="TreeGrafter"/>
</dbReference>
<name>A0A2X0WWD5_9GAMM</name>
<dbReference type="InterPro" id="IPR045031">
    <property type="entry name" value="DHP_synth-like"/>
</dbReference>
<evidence type="ECO:0000256" key="1">
    <source>
        <dbReference type="ARBA" id="ARBA00000012"/>
    </source>
</evidence>
<comment type="pathway">
    <text evidence="3 9">Cofactor biosynthesis; tetrahydrofolate biosynthesis; 7,8-dihydrofolate from 2-amino-4-hydroxy-6-hydroxymethyl-7,8-dihydropteridine diphosphate and 4-aminobenzoate: step 1/2.</text>
</comment>
<sequence>MLLQFKDKKLNLDSPRIMGILNVTPDSFSDGGLYLNTDNALRQAQLMIEQGADIIDIGAESTRPGSDGVSDEIQLERLSHLTRAISSNFDTIISIDTSSPFVMTECVRDGAHMWNDIRALQEDGAVETCAKLGIPVCLMHMQGTPRSMQINPTYDDVVKEVSDFLVQRADVCINHGIKKENIIIDPGFGFGKNATDNYRLLSNLDKLCSLGFVLLSALSRKSMLGYATGIDKPADRITASVSGAVISVLKGASIVRVHDVKETKEALDVAAQVLLNP</sequence>
<evidence type="ECO:0000256" key="3">
    <source>
        <dbReference type="ARBA" id="ARBA00004763"/>
    </source>
</evidence>
<keyword evidence="12" id="KW-1185">Reference proteome</keyword>
<reference evidence="11 12" key="1">
    <citation type="submission" date="2018-06" db="EMBL/GenBank/DDBJ databases">
        <authorList>
            <consortium name="Pathogen Informatics"/>
            <person name="Doyle S."/>
        </authorList>
    </citation>
    <scope>NUCLEOTIDE SEQUENCE [LARGE SCALE GENOMIC DNA]</scope>
    <source>
        <strain evidence="11 12">NCTC13093</strain>
    </source>
</reference>
<keyword evidence="8 9" id="KW-0289">Folate biosynthesis</keyword>
<dbReference type="RefSeq" id="WP_181463173.1">
    <property type="nucleotide sequence ID" value="NZ_UAPV01000001.1"/>
</dbReference>
<dbReference type="SUPFAM" id="SSF51717">
    <property type="entry name" value="Dihydropteroate synthetase-like"/>
    <property type="match status" value="1"/>
</dbReference>
<evidence type="ECO:0000256" key="4">
    <source>
        <dbReference type="ARBA" id="ARBA00012458"/>
    </source>
</evidence>
<evidence type="ECO:0000256" key="5">
    <source>
        <dbReference type="ARBA" id="ARBA00022679"/>
    </source>
</evidence>
<dbReference type="Pfam" id="PF00809">
    <property type="entry name" value="Pterin_bind"/>
    <property type="match status" value="1"/>
</dbReference>
<dbReference type="CDD" id="cd00739">
    <property type="entry name" value="DHPS"/>
    <property type="match status" value="1"/>
</dbReference>
<dbReference type="GO" id="GO:0046872">
    <property type="term" value="F:metal ion binding"/>
    <property type="evidence" value="ECO:0007669"/>
    <property type="project" value="UniProtKB-KW"/>
</dbReference>
<evidence type="ECO:0000256" key="6">
    <source>
        <dbReference type="ARBA" id="ARBA00022723"/>
    </source>
</evidence>
<evidence type="ECO:0000256" key="2">
    <source>
        <dbReference type="ARBA" id="ARBA00001946"/>
    </source>
</evidence>
<organism evidence="11 12">
    <name type="scientific">Anaerobiospirillum thomasii</name>
    <dbReference type="NCBI Taxonomy" id="179995"/>
    <lineage>
        <taxon>Bacteria</taxon>
        <taxon>Pseudomonadati</taxon>
        <taxon>Pseudomonadota</taxon>
        <taxon>Gammaproteobacteria</taxon>
        <taxon>Aeromonadales</taxon>
        <taxon>Succinivibrionaceae</taxon>
        <taxon>Anaerobiospirillum</taxon>
    </lineage>
</organism>
<dbReference type="AlphaFoldDB" id="A0A2X0WWD5"/>